<organism evidence="7">
    <name type="scientific">Drosophila persimilis</name>
    <name type="common">Fruit fly</name>
    <dbReference type="NCBI Taxonomy" id="7234"/>
    <lineage>
        <taxon>Eukaryota</taxon>
        <taxon>Metazoa</taxon>
        <taxon>Ecdysozoa</taxon>
        <taxon>Arthropoda</taxon>
        <taxon>Hexapoda</taxon>
        <taxon>Insecta</taxon>
        <taxon>Pterygota</taxon>
        <taxon>Neoptera</taxon>
        <taxon>Endopterygota</taxon>
        <taxon>Diptera</taxon>
        <taxon>Brachycera</taxon>
        <taxon>Muscomorpha</taxon>
        <taxon>Ephydroidea</taxon>
        <taxon>Drosophilidae</taxon>
        <taxon>Drosophila</taxon>
        <taxon>Sophophora</taxon>
    </lineage>
</organism>
<evidence type="ECO:0000256" key="4">
    <source>
        <dbReference type="SAM" id="Phobius"/>
    </source>
</evidence>
<evidence type="ECO:0000256" key="3">
    <source>
        <dbReference type="PROSITE-ProRule" id="PRU00175"/>
    </source>
</evidence>
<dbReference type="GO" id="GO:0008270">
    <property type="term" value="F:zinc ion binding"/>
    <property type="evidence" value="ECO:0007669"/>
    <property type="project" value="UniProtKB-KW"/>
</dbReference>
<dbReference type="EMBL" id="CH479185">
    <property type="protein sequence ID" value="EDW38408.1"/>
    <property type="molecule type" value="Genomic_DNA"/>
</dbReference>
<accession>B4GLI4</accession>
<dbReference type="HOGENOM" id="CLU_2429389_0_0_1"/>
<proteinExistence type="predicted"/>
<keyword evidence="4" id="KW-0472">Membrane</keyword>
<keyword evidence="4" id="KW-0812">Transmembrane</keyword>
<dbReference type="InterPro" id="IPR001841">
    <property type="entry name" value="Znf_RING"/>
</dbReference>
<gene>
    <name evidence="6" type="primary">Dper\GL12573</name>
    <name evidence="6" type="ORF">Dper_GL12573</name>
</gene>
<feature type="transmembrane region" description="Helical" evidence="4">
    <location>
        <begin position="6"/>
        <end position="23"/>
    </location>
</feature>
<evidence type="ECO:0000313" key="6">
    <source>
        <dbReference type="EMBL" id="EDW38408.1"/>
    </source>
</evidence>
<feature type="domain" description="RING-type" evidence="5">
    <location>
        <begin position="41"/>
        <end position="81"/>
    </location>
</feature>
<evidence type="ECO:0000256" key="2">
    <source>
        <dbReference type="ARBA" id="ARBA00022833"/>
    </source>
</evidence>
<dbReference type="OrthoDB" id="8062037at2759"/>
<dbReference type="Gene3D" id="3.30.40.10">
    <property type="entry name" value="Zinc/RING finger domain, C3HC4 (zinc finger)"/>
    <property type="match status" value="1"/>
</dbReference>
<name>B4GLI4_DROPE</name>
<dbReference type="PROSITE" id="PS50089">
    <property type="entry name" value="ZF_RING_2"/>
    <property type="match status" value="1"/>
</dbReference>
<keyword evidence="1 3" id="KW-0863">Zinc-finger</keyword>
<evidence type="ECO:0000313" key="7">
    <source>
        <dbReference type="Proteomes" id="UP000008744"/>
    </source>
</evidence>
<keyword evidence="2" id="KW-0862">Zinc</keyword>
<keyword evidence="7" id="KW-1185">Reference proteome</keyword>
<dbReference type="AlphaFoldDB" id="B4GLI4"/>
<evidence type="ECO:0000259" key="5">
    <source>
        <dbReference type="PROSITE" id="PS50089"/>
    </source>
</evidence>
<dbReference type="PhylomeDB" id="B4GLI4"/>
<keyword evidence="4" id="KW-1133">Transmembrane helix</keyword>
<sequence length="91" mass="10480">MVYLNLIIGIVTVLVTAGFAVYMSQPTYQTEPPHQSLADLCPLCQIEMSSSNMHRMQCGHALHNDCFQEFRFLRRSCPAVQPYRKSKFARR</sequence>
<keyword evidence="1 3" id="KW-0479">Metal-binding</keyword>
<dbReference type="InterPro" id="IPR013083">
    <property type="entry name" value="Znf_RING/FYVE/PHD"/>
</dbReference>
<evidence type="ECO:0000256" key="1">
    <source>
        <dbReference type="ARBA" id="ARBA00022771"/>
    </source>
</evidence>
<protein>
    <submittedName>
        <fullName evidence="6">GL12573</fullName>
    </submittedName>
</protein>
<dbReference type="Proteomes" id="UP000008744">
    <property type="component" value="Unassembled WGS sequence"/>
</dbReference>
<dbReference type="SUPFAM" id="SSF57850">
    <property type="entry name" value="RING/U-box"/>
    <property type="match status" value="1"/>
</dbReference>
<reference evidence="6 7" key="1">
    <citation type="journal article" date="2007" name="Nature">
        <title>Evolution of genes and genomes on the Drosophila phylogeny.</title>
        <authorList>
            <consortium name="Drosophila 12 Genomes Consortium"/>
            <person name="Clark A.G."/>
            <person name="Eisen M.B."/>
            <person name="Smith D.R."/>
            <person name="Bergman C.M."/>
            <person name="Oliver B."/>
            <person name="Markow T.A."/>
            <person name="Kaufman T.C."/>
            <person name="Kellis M."/>
            <person name="Gelbart W."/>
            <person name="Iyer V.N."/>
            <person name="Pollard D.A."/>
            <person name="Sackton T.B."/>
            <person name="Larracuente A.M."/>
            <person name="Singh N.D."/>
            <person name="Abad J.P."/>
            <person name="Abt D.N."/>
            <person name="Adryan B."/>
            <person name="Aguade M."/>
            <person name="Akashi H."/>
            <person name="Anderson W.W."/>
            <person name="Aquadro C.F."/>
            <person name="Ardell D.H."/>
            <person name="Arguello R."/>
            <person name="Artieri C.G."/>
            <person name="Barbash D.A."/>
            <person name="Barker D."/>
            <person name="Barsanti P."/>
            <person name="Batterham P."/>
            <person name="Batzoglou S."/>
            <person name="Begun D."/>
            <person name="Bhutkar A."/>
            <person name="Blanco E."/>
            <person name="Bosak S.A."/>
            <person name="Bradley R.K."/>
            <person name="Brand A.D."/>
            <person name="Brent M.R."/>
            <person name="Brooks A.N."/>
            <person name="Brown R.H."/>
            <person name="Butlin R.K."/>
            <person name="Caggese C."/>
            <person name="Calvi B.R."/>
            <person name="Bernardo de Carvalho A."/>
            <person name="Caspi A."/>
            <person name="Castrezana S."/>
            <person name="Celniker S.E."/>
            <person name="Chang J.L."/>
            <person name="Chapple C."/>
            <person name="Chatterji S."/>
            <person name="Chinwalla A."/>
            <person name="Civetta A."/>
            <person name="Clifton S.W."/>
            <person name="Comeron J.M."/>
            <person name="Costello J.C."/>
            <person name="Coyne J.A."/>
            <person name="Daub J."/>
            <person name="David R.G."/>
            <person name="Delcher A.L."/>
            <person name="Delehaunty K."/>
            <person name="Do C.B."/>
            <person name="Ebling H."/>
            <person name="Edwards K."/>
            <person name="Eickbush T."/>
            <person name="Evans J.D."/>
            <person name="Filipski A."/>
            <person name="Findeiss S."/>
            <person name="Freyhult E."/>
            <person name="Fulton L."/>
            <person name="Fulton R."/>
            <person name="Garcia A.C."/>
            <person name="Gardiner A."/>
            <person name="Garfield D.A."/>
            <person name="Garvin B.E."/>
            <person name="Gibson G."/>
            <person name="Gilbert D."/>
            <person name="Gnerre S."/>
            <person name="Godfrey J."/>
            <person name="Good R."/>
            <person name="Gotea V."/>
            <person name="Gravely B."/>
            <person name="Greenberg A.J."/>
            <person name="Griffiths-Jones S."/>
            <person name="Gross S."/>
            <person name="Guigo R."/>
            <person name="Gustafson E.A."/>
            <person name="Haerty W."/>
            <person name="Hahn M.W."/>
            <person name="Halligan D.L."/>
            <person name="Halpern A.L."/>
            <person name="Halter G.M."/>
            <person name="Han M.V."/>
            <person name="Heger A."/>
            <person name="Hillier L."/>
            <person name="Hinrichs A.S."/>
            <person name="Holmes I."/>
            <person name="Hoskins R.A."/>
            <person name="Hubisz M.J."/>
            <person name="Hultmark D."/>
            <person name="Huntley M.A."/>
            <person name="Jaffe D.B."/>
            <person name="Jagadeeshan S."/>
            <person name="Jeck W.R."/>
            <person name="Johnson J."/>
            <person name="Jones C.D."/>
            <person name="Jordan W.C."/>
            <person name="Karpen G.H."/>
            <person name="Kataoka E."/>
            <person name="Keightley P.D."/>
            <person name="Kheradpour P."/>
            <person name="Kirkness E.F."/>
            <person name="Koerich L.B."/>
            <person name="Kristiansen K."/>
            <person name="Kudrna D."/>
            <person name="Kulathinal R.J."/>
            <person name="Kumar S."/>
            <person name="Kwok R."/>
            <person name="Lander E."/>
            <person name="Langley C.H."/>
            <person name="Lapoint R."/>
            <person name="Lazzaro B.P."/>
            <person name="Lee S.J."/>
            <person name="Levesque L."/>
            <person name="Li R."/>
            <person name="Lin C.F."/>
            <person name="Lin M.F."/>
            <person name="Lindblad-Toh K."/>
            <person name="Llopart A."/>
            <person name="Long M."/>
            <person name="Low L."/>
            <person name="Lozovsky E."/>
            <person name="Lu J."/>
            <person name="Luo M."/>
            <person name="Machado C.A."/>
            <person name="Makalowski W."/>
            <person name="Marzo M."/>
            <person name="Matsuda M."/>
            <person name="Matzkin L."/>
            <person name="McAllister B."/>
            <person name="McBride C.S."/>
            <person name="McKernan B."/>
            <person name="McKernan K."/>
            <person name="Mendez-Lago M."/>
            <person name="Minx P."/>
            <person name="Mollenhauer M.U."/>
            <person name="Montooth K."/>
            <person name="Mount S.M."/>
            <person name="Mu X."/>
            <person name="Myers E."/>
            <person name="Negre B."/>
            <person name="Newfeld S."/>
            <person name="Nielsen R."/>
            <person name="Noor M.A."/>
            <person name="O'Grady P."/>
            <person name="Pachter L."/>
            <person name="Papaceit M."/>
            <person name="Parisi M.J."/>
            <person name="Parisi M."/>
            <person name="Parts L."/>
            <person name="Pedersen J.S."/>
            <person name="Pesole G."/>
            <person name="Phillippy A.M."/>
            <person name="Ponting C.P."/>
            <person name="Pop M."/>
            <person name="Porcelli D."/>
            <person name="Powell J.R."/>
            <person name="Prohaska S."/>
            <person name="Pruitt K."/>
            <person name="Puig M."/>
            <person name="Quesneville H."/>
            <person name="Ram K.R."/>
            <person name="Rand D."/>
            <person name="Rasmussen M.D."/>
            <person name="Reed L.K."/>
            <person name="Reenan R."/>
            <person name="Reily A."/>
            <person name="Remington K.A."/>
            <person name="Rieger T.T."/>
            <person name="Ritchie M.G."/>
            <person name="Robin C."/>
            <person name="Rogers Y.H."/>
            <person name="Rohde C."/>
            <person name="Rozas J."/>
            <person name="Rubenfield M.J."/>
            <person name="Ruiz A."/>
            <person name="Russo S."/>
            <person name="Salzberg S.L."/>
            <person name="Sanchez-Gracia A."/>
            <person name="Saranga D.J."/>
            <person name="Sato H."/>
            <person name="Schaeffer S.W."/>
            <person name="Schatz M.C."/>
            <person name="Schlenke T."/>
            <person name="Schwartz R."/>
            <person name="Segarra C."/>
            <person name="Singh R.S."/>
            <person name="Sirot L."/>
            <person name="Sirota M."/>
            <person name="Sisneros N.B."/>
            <person name="Smith C.D."/>
            <person name="Smith T.F."/>
            <person name="Spieth J."/>
            <person name="Stage D.E."/>
            <person name="Stark A."/>
            <person name="Stephan W."/>
            <person name="Strausberg R.L."/>
            <person name="Strempel S."/>
            <person name="Sturgill D."/>
            <person name="Sutton G."/>
            <person name="Sutton G.G."/>
            <person name="Tao W."/>
            <person name="Teichmann S."/>
            <person name="Tobari Y.N."/>
            <person name="Tomimura Y."/>
            <person name="Tsolas J.M."/>
            <person name="Valente V.L."/>
            <person name="Venter E."/>
            <person name="Venter J.C."/>
            <person name="Vicario S."/>
            <person name="Vieira F.G."/>
            <person name="Vilella A.J."/>
            <person name="Villasante A."/>
            <person name="Walenz B."/>
            <person name="Wang J."/>
            <person name="Wasserman M."/>
            <person name="Watts T."/>
            <person name="Wilson D."/>
            <person name="Wilson R.K."/>
            <person name="Wing R.A."/>
            <person name="Wolfner M.F."/>
            <person name="Wong A."/>
            <person name="Wong G.K."/>
            <person name="Wu C.I."/>
            <person name="Wu G."/>
            <person name="Yamamoto D."/>
            <person name="Yang H.P."/>
            <person name="Yang S.P."/>
            <person name="Yorke J.A."/>
            <person name="Yoshida K."/>
            <person name="Zdobnov E."/>
            <person name="Zhang P."/>
            <person name="Zhang Y."/>
            <person name="Zimin A.V."/>
            <person name="Baldwin J."/>
            <person name="Abdouelleil A."/>
            <person name="Abdulkadir J."/>
            <person name="Abebe A."/>
            <person name="Abera B."/>
            <person name="Abreu J."/>
            <person name="Acer S.C."/>
            <person name="Aftuck L."/>
            <person name="Alexander A."/>
            <person name="An P."/>
            <person name="Anderson E."/>
            <person name="Anderson S."/>
            <person name="Arachi H."/>
            <person name="Azer M."/>
            <person name="Bachantsang P."/>
            <person name="Barry A."/>
            <person name="Bayul T."/>
            <person name="Berlin A."/>
            <person name="Bessette D."/>
            <person name="Bloom T."/>
            <person name="Blye J."/>
            <person name="Boguslavskiy L."/>
            <person name="Bonnet C."/>
            <person name="Boukhgalter B."/>
            <person name="Bourzgui I."/>
            <person name="Brown A."/>
            <person name="Cahill P."/>
            <person name="Channer S."/>
            <person name="Cheshatsang Y."/>
            <person name="Chuda L."/>
            <person name="Citroen M."/>
            <person name="Collymore A."/>
            <person name="Cooke P."/>
            <person name="Costello M."/>
            <person name="D'Aco K."/>
            <person name="Daza R."/>
            <person name="De Haan G."/>
            <person name="DeGray S."/>
            <person name="DeMaso C."/>
            <person name="Dhargay N."/>
            <person name="Dooley K."/>
            <person name="Dooley E."/>
            <person name="Doricent M."/>
            <person name="Dorje P."/>
            <person name="Dorjee K."/>
            <person name="Dupes A."/>
            <person name="Elong R."/>
            <person name="Falk J."/>
            <person name="Farina A."/>
            <person name="Faro S."/>
            <person name="Ferguson D."/>
            <person name="Fisher S."/>
            <person name="Foley C.D."/>
            <person name="Franke A."/>
            <person name="Friedrich D."/>
            <person name="Gadbois L."/>
            <person name="Gearin G."/>
            <person name="Gearin C.R."/>
            <person name="Giannoukos G."/>
            <person name="Goode T."/>
            <person name="Graham J."/>
            <person name="Grandbois E."/>
            <person name="Grewal S."/>
            <person name="Gyaltsen K."/>
            <person name="Hafez N."/>
            <person name="Hagos B."/>
            <person name="Hall J."/>
            <person name="Henson C."/>
            <person name="Hollinger A."/>
            <person name="Honan T."/>
            <person name="Huard M.D."/>
            <person name="Hughes L."/>
            <person name="Hurhula B."/>
            <person name="Husby M.E."/>
            <person name="Kamat A."/>
            <person name="Kanga B."/>
            <person name="Kashin S."/>
            <person name="Khazanovich D."/>
            <person name="Kisner P."/>
            <person name="Lance K."/>
            <person name="Lara M."/>
            <person name="Lee W."/>
            <person name="Lennon N."/>
            <person name="Letendre F."/>
            <person name="LeVine R."/>
            <person name="Lipovsky A."/>
            <person name="Liu X."/>
            <person name="Liu J."/>
            <person name="Liu S."/>
            <person name="Lokyitsang T."/>
            <person name="Lokyitsang Y."/>
            <person name="Lubonja R."/>
            <person name="Lui A."/>
            <person name="MacDonald P."/>
            <person name="Magnisalis V."/>
            <person name="Maru K."/>
            <person name="Matthews C."/>
            <person name="McCusker W."/>
            <person name="McDonough S."/>
            <person name="Mehta T."/>
            <person name="Meldrim J."/>
            <person name="Meneus L."/>
            <person name="Mihai O."/>
            <person name="Mihalev A."/>
            <person name="Mihova T."/>
            <person name="Mittelman R."/>
            <person name="Mlenga V."/>
            <person name="Montmayeur A."/>
            <person name="Mulrain L."/>
            <person name="Navidi A."/>
            <person name="Naylor J."/>
            <person name="Negash T."/>
            <person name="Nguyen T."/>
            <person name="Nguyen N."/>
            <person name="Nicol R."/>
            <person name="Norbu C."/>
            <person name="Norbu N."/>
            <person name="Novod N."/>
            <person name="O'Neill B."/>
            <person name="Osman S."/>
            <person name="Markiewicz E."/>
            <person name="Oyono O.L."/>
            <person name="Patti C."/>
            <person name="Phunkhang P."/>
            <person name="Pierre F."/>
            <person name="Priest M."/>
            <person name="Raghuraman S."/>
            <person name="Rege F."/>
            <person name="Reyes R."/>
            <person name="Rise C."/>
            <person name="Rogov P."/>
            <person name="Ross K."/>
            <person name="Ryan E."/>
            <person name="Settipalli S."/>
            <person name="Shea T."/>
            <person name="Sherpa N."/>
            <person name="Shi L."/>
            <person name="Shih D."/>
            <person name="Sparrow T."/>
            <person name="Spaulding J."/>
            <person name="Stalker J."/>
            <person name="Stange-Thomann N."/>
            <person name="Stavropoulos S."/>
            <person name="Stone C."/>
            <person name="Strader C."/>
            <person name="Tesfaye S."/>
            <person name="Thomson T."/>
            <person name="Thoulutsang Y."/>
            <person name="Thoulutsang D."/>
            <person name="Topham K."/>
            <person name="Topping I."/>
            <person name="Tsamla T."/>
            <person name="Vassiliev H."/>
            <person name="Vo A."/>
            <person name="Wangchuk T."/>
            <person name="Wangdi T."/>
            <person name="Weiand M."/>
            <person name="Wilkinson J."/>
            <person name="Wilson A."/>
            <person name="Yadav S."/>
            <person name="Young G."/>
            <person name="Yu Q."/>
            <person name="Zembek L."/>
            <person name="Zhong D."/>
            <person name="Zimmer A."/>
            <person name="Zwirko Z."/>
            <person name="Jaffe D.B."/>
            <person name="Alvarez P."/>
            <person name="Brockman W."/>
            <person name="Butler J."/>
            <person name="Chin C."/>
            <person name="Gnerre S."/>
            <person name="Grabherr M."/>
            <person name="Kleber M."/>
            <person name="Mauceli E."/>
            <person name="MacCallum I."/>
        </authorList>
    </citation>
    <scope>NUCLEOTIDE SEQUENCE [LARGE SCALE GENOMIC DNA]</scope>
    <source>
        <strain evidence="7">MSH-3 / Tucson 14011-0111.49</strain>
    </source>
</reference>